<feature type="non-terminal residue" evidence="2">
    <location>
        <position position="138"/>
    </location>
</feature>
<evidence type="ECO:0000313" key="3">
    <source>
        <dbReference type="Proteomes" id="UP000266841"/>
    </source>
</evidence>
<feature type="region of interest" description="Disordered" evidence="1">
    <location>
        <begin position="104"/>
        <end position="138"/>
    </location>
</feature>
<feature type="compositionally biased region" description="Basic and acidic residues" evidence="1">
    <location>
        <begin position="120"/>
        <end position="131"/>
    </location>
</feature>
<evidence type="ECO:0000313" key="2">
    <source>
        <dbReference type="EMBL" id="EJK59358.1"/>
    </source>
</evidence>
<accession>K0RZU0</accession>
<comment type="caution">
    <text evidence="2">The sequence shown here is derived from an EMBL/GenBank/DDBJ whole genome shotgun (WGS) entry which is preliminary data.</text>
</comment>
<organism evidence="2 3">
    <name type="scientific">Thalassiosira oceanica</name>
    <name type="common">Marine diatom</name>
    <dbReference type="NCBI Taxonomy" id="159749"/>
    <lineage>
        <taxon>Eukaryota</taxon>
        <taxon>Sar</taxon>
        <taxon>Stramenopiles</taxon>
        <taxon>Ochrophyta</taxon>
        <taxon>Bacillariophyta</taxon>
        <taxon>Coscinodiscophyceae</taxon>
        <taxon>Thalassiosirophycidae</taxon>
        <taxon>Thalassiosirales</taxon>
        <taxon>Thalassiosiraceae</taxon>
        <taxon>Thalassiosira</taxon>
    </lineage>
</organism>
<protein>
    <submittedName>
        <fullName evidence="2">Uncharacterized protein</fullName>
    </submittedName>
</protein>
<keyword evidence="3" id="KW-1185">Reference proteome</keyword>
<name>K0RZU0_THAOC</name>
<sequence>MAGKKRKLTGRRGSASTAAAGSLLPVIVNDIKFLNVTSDAPIWTDDMPSERMRSLAIKALERAKDRADRQSRLHDVDAELLPEFMWDFFWDSAVHIIGDKLREISEKSEQKKKGHKTRREGKVDQNWHDGEPFATKAT</sequence>
<evidence type="ECO:0000256" key="1">
    <source>
        <dbReference type="SAM" id="MobiDB-lite"/>
    </source>
</evidence>
<proteinExistence type="predicted"/>
<dbReference type="AlphaFoldDB" id="K0RZU0"/>
<dbReference type="EMBL" id="AGNL01023054">
    <property type="protein sequence ID" value="EJK59358.1"/>
    <property type="molecule type" value="Genomic_DNA"/>
</dbReference>
<dbReference type="Proteomes" id="UP000266841">
    <property type="component" value="Unassembled WGS sequence"/>
</dbReference>
<reference evidence="2 3" key="1">
    <citation type="journal article" date="2012" name="Genome Biol.">
        <title>Genome and low-iron response of an oceanic diatom adapted to chronic iron limitation.</title>
        <authorList>
            <person name="Lommer M."/>
            <person name="Specht M."/>
            <person name="Roy A.S."/>
            <person name="Kraemer L."/>
            <person name="Andreson R."/>
            <person name="Gutowska M.A."/>
            <person name="Wolf J."/>
            <person name="Bergner S.V."/>
            <person name="Schilhabel M.B."/>
            <person name="Klostermeier U.C."/>
            <person name="Beiko R.G."/>
            <person name="Rosenstiel P."/>
            <person name="Hippler M."/>
            <person name="Laroche J."/>
        </authorList>
    </citation>
    <scope>NUCLEOTIDE SEQUENCE [LARGE SCALE GENOMIC DNA]</scope>
    <source>
        <strain evidence="2 3">CCMP1005</strain>
    </source>
</reference>
<gene>
    <name evidence="2" type="ORF">THAOC_20429</name>
</gene>